<dbReference type="KEGG" id="zma:100383376"/>
<dbReference type="InterPro" id="IPR024867">
    <property type="entry name" value="NFRKB"/>
</dbReference>
<sequence length="545" mass="59960">MGIVKIGSREPAARSGYSCGGEDLTREDRMLLQSFPDPESLGSDQAEVDCELASSRGQMCNIPYGIYDLHGGLAEVLSLETWNSCLTEDDRLRLAAYLPDMEQQDFVTTMKELFSGDAMFFGSPVKSFFHGLSGGLYSPQVSQARELLMMFQRRRHYHFLKWYHDDMVAKFASMSNLLRSSDTSATLGEKLPISRRHVYEKRFPCVSLSSTIPPVTIKDETATVSSPMECAKLAGGPLSTHCSTRHDERAHAAKSVEMNSLESQILRPLSDPMQNCSKLPKGVLKIRTGCASVADGSEGTRHRPGPVLADQPGAQSSRICTPPLVFRHGVHGFSENPSSHTNRINSTSDSSHRTPLQREGTLEPYAPMGKIPPRVQMTVPQEHSAVYPSMTGFYQPAANHSLAYSSEAYGTRERAHMEDLLKNFGCGQNIVAHQISPDPYARAMDGLQTNGYSSSKNAESISDMLSLGTRTYPLHSSASELLETVCNHREGAPSANAVAEAEESRQFTYTYARRKPHKRSTMAERTVPPSAVDGMAIMKAKAIRL</sequence>
<feature type="compositionally biased region" description="Polar residues" evidence="3">
    <location>
        <begin position="335"/>
        <end position="349"/>
    </location>
</feature>
<protein>
    <recommendedName>
        <fullName evidence="4">DEUBAD domain-containing protein</fullName>
    </recommendedName>
</protein>
<accession>A0A8J8YGP8</accession>
<evidence type="ECO:0000256" key="2">
    <source>
        <dbReference type="ARBA" id="ARBA00023242"/>
    </source>
</evidence>
<dbReference type="AlphaFoldDB" id="A0A8J8YGP8"/>
<dbReference type="Proteomes" id="UP000251960">
    <property type="component" value="Chromosome 4"/>
</dbReference>
<feature type="region of interest" description="Disordered" evidence="3">
    <location>
        <begin position="294"/>
        <end position="315"/>
    </location>
</feature>
<name>A0A8J8YGP8_MAIZE</name>
<dbReference type="EMBL" id="NCVQ01000005">
    <property type="protein sequence ID" value="PWZ28726.1"/>
    <property type="molecule type" value="Genomic_DNA"/>
</dbReference>
<evidence type="ECO:0000313" key="5">
    <source>
        <dbReference type="EMBL" id="PWZ28726.1"/>
    </source>
</evidence>
<feature type="domain" description="DEUBAD" evidence="4">
    <location>
        <begin position="63"/>
        <end position="177"/>
    </location>
</feature>
<organism evidence="5">
    <name type="scientific">Zea mays</name>
    <name type="common">Maize</name>
    <dbReference type="NCBI Taxonomy" id="4577"/>
    <lineage>
        <taxon>Eukaryota</taxon>
        <taxon>Viridiplantae</taxon>
        <taxon>Streptophyta</taxon>
        <taxon>Embryophyta</taxon>
        <taxon>Tracheophyta</taxon>
        <taxon>Spermatophyta</taxon>
        <taxon>Magnoliopsida</taxon>
        <taxon>Liliopsida</taxon>
        <taxon>Poales</taxon>
        <taxon>Poaceae</taxon>
        <taxon>PACMAD clade</taxon>
        <taxon>Panicoideae</taxon>
        <taxon>Andropogonodae</taxon>
        <taxon>Andropogoneae</taxon>
        <taxon>Tripsacinae</taxon>
        <taxon>Zea</taxon>
    </lineage>
</organism>
<evidence type="ECO:0000256" key="3">
    <source>
        <dbReference type="SAM" id="MobiDB-lite"/>
    </source>
</evidence>
<feature type="region of interest" description="Disordered" evidence="3">
    <location>
        <begin position="330"/>
        <end position="373"/>
    </location>
</feature>
<reference evidence="5" key="1">
    <citation type="journal article" date="2018" name="Nat. Genet.">
        <title>Extensive intraspecific gene order and gene structural variations between Mo17 and other maize genomes.</title>
        <authorList>
            <person name="Sun S."/>
            <person name="Zhou Y."/>
            <person name="Chen J."/>
            <person name="Shi J."/>
            <person name="Zhao H."/>
            <person name="Zhao H."/>
            <person name="Song W."/>
            <person name="Zhang M."/>
            <person name="Cui Y."/>
            <person name="Dong X."/>
            <person name="Liu H."/>
            <person name="Ma X."/>
            <person name="Jiao Y."/>
            <person name="Wang B."/>
            <person name="Wei X."/>
            <person name="Stein J.C."/>
            <person name="Glaubitz J.C."/>
            <person name="Lu F."/>
            <person name="Yu G."/>
            <person name="Liang C."/>
            <person name="Fengler K."/>
            <person name="Li B."/>
            <person name="Rafalski A."/>
            <person name="Schnable P.S."/>
            <person name="Ware D.H."/>
            <person name="Buckler E.S."/>
            <person name="Lai J."/>
        </authorList>
    </citation>
    <scope>NUCLEOTIDE SEQUENCE [LARGE SCALE GENOMIC DNA]</scope>
    <source>
        <tissue evidence="5">Seedling</tissue>
    </source>
</reference>
<proteinExistence type="predicted"/>
<comment type="caution">
    <text evidence="5">The sequence shown here is derived from an EMBL/GenBank/DDBJ whole genome shotgun (WGS) entry which is preliminary data.</text>
</comment>
<evidence type="ECO:0000259" key="4">
    <source>
        <dbReference type="PROSITE" id="PS51916"/>
    </source>
</evidence>
<dbReference type="CDD" id="cd21865">
    <property type="entry name" value="DEUBAD_NFRKB"/>
    <property type="match status" value="1"/>
</dbReference>
<dbReference type="PANTHER" id="PTHR13052">
    <property type="entry name" value="NFRKB-RELATED"/>
    <property type="match status" value="1"/>
</dbReference>
<dbReference type="PANTHER" id="PTHR13052:SF3">
    <property type="entry name" value="NUCLEAR FACTOR RELATED TO KAPPA-B-BINDING PROTEIN"/>
    <property type="match status" value="1"/>
</dbReference>
<keyword evidence="2" id="KW-0539">Nucleus</keyword>
<gene>
    <name evidence="5" type="ORF">Zm00014a_015502</name>
</gene>
<comment type="subcellular location">
    <subcellularLocation>
        <location evidence="1">Nucleus</location>
    </subcellularLocation>
</comment>
<dbReference type="PROSITE" id="PS51916">
    <property type="entry name" value="DEUBAD"/>
    <property type="match status" value="1"/>
</dbReference>
<evidence type="ECO:0000256" key="1">
    <source>
        <dbReference type="ARBA" id="ARBA00004123"/>
    </source>
</evidence>
<dbReference type="HOGENOM" id="CLU_036547_0_0_1"/>
<dbReference type="InterPro" id="IPR044867">
    <property type="entry name" value="DEUBAD_dom"/>
</dbReference>
<dbReference type="OrthoDB" id="1938996at2759"/>
<dbReference type="OMA" id="IHESDDY"/>
<dbReference type="GO" id="GO:0031011">
    <property type="term" value="C:Ino80 complex"/>
    <property type="evidence" value="ECO:0007669"/>
    <property type="project" value="InterPro"/>
</dbReference>